<keyword evidence="3" id="KW-1185">Reference proteome</keyword>
<dbReference type="AlphaFoldDB" id="A0A5B7J809"/>
<accession>A0A5B7J809</accession>
<keyword evidence="1" id="KW-0812">Transmembrane</keyword>
<evidence type="ECO:0000313" key="3">
    <source>
        <dbReference type="Proteomes" id="UP000324222"/>
    </source>
</evidence>
<gene>
    <name evidence="2" type="ORF">E2C01_085598</name>
</gene>
<organism evidence="2 3">
    <name type="scientific">Portunus trituberculatus</name>
    <name type="common">Swimming crab</name>
    <name type="synonym">Neptunus trituberculatus</name>
    <dbReference type="NCBI Taxonomy" id="210409"/>
    <lineage>
        <taxon>Eukaryota</taxon>
        <taxon>Metazoa</taxon>
        <taxon>Ecdysozoa</taxon>
        <taxon>Arthropoda</taxon>
        <taxon>Crustacea</taxon>
        <taxon>Multicrustacea</taxon>
        <taxon>Malacostraca</taxon>
        <taxon>Eumalacostraca</taxon>
        <taxon>Eucarida</taxon>
        <taxon>Decapoda</taxon>
        <taxon>Pleocyemata</taxon>
        <taxon>Brachyura</taxon>
        <taxon>Eubrachyura</taxon>
        <taxon>Portunoidea</taxon>
        <taxon>Portunidae</taxon>
        <taxon>Portuninae</taxon>
        <taxon>Portunus</taxon>
    </lineage>
</organism>
<dbReference type="Proteomes" id="UP000324222">
    <property type="component" value="Unassembled WGS sequence"/>
</dbReference>
<comment type="caution">
    <text evidence="2">The sequence shown here is derived from an EMBL/GenBank/DDBJ whole genome shotgun (WGS) entry which is preliminary data.</text>
</comment>
<sequence>MWRWTFLGQPPPPPPGPSPPIILPPPLSTIHPHRTAACQVSLFSLITSLTHLSLYNSPTYCCSLVIVLVTSLCNFAIIKNKNHFPILIIRSQLPLLSSFFRVTSPQRQLIMCI</sequence>
<evidence type="ECO:0000313" key="2">
    <source>
        <dbReference type="EMBL" id="MPC90603.1"/>
    </source>
</evidence>
<keyword evidence="1" id="KW-0472">Membrane</keyword>
<dbReference type="EMBL" id="VSRR010084956">
    <property type="protein sequence ID" value="MPC90603.1"/>
    <property type="molecule type" value="Genomic_DNA"/>
</dbReference>
<name>A0A5B7J809_PORTR</name>
<evidence type="ECO:0000256" key="1">
    <source>
        <dbReference type="SAM" id="Phobius"/>
    </source>
</evidence>
<feature type="transmembrane region" description="Helical" evidence="1">
    <location>
        <begin position="57"/>
        <end position="78"/>
    </location>
</feature>
<keyword evidence="1" id="KW-1133">Transmembrane helix</keyword>
<reference evidence="2 3" key="1">
    <citation type="submission" date="2019-05" db="EMBL/GenBank/DDBJ databases">
        <title>Another draft genome of Portunus trituberculatus and its Hox gene families provides insights of decapod evolution.</title>
        <authorList>
            <person name="Jeong J.-H."/>
            <person name="Song I."/>
            <person name="Kim S."/>
            <person name="Choi T."/>
            <person name="Kim D."/>
            <person name="Ryu S."/>
            <person name="Kim W."/>
        </authorList>
    </citation>
    <scope>NUCLEOTIDE SEQUENCE [LARGE SCALE GENOMIC DNA]</scope>
    <source>
        <tissue evidence="2">Muscle</tissue>
    </source>
</reference>
<protein>
    <submittedName>
        <fullName evidence="2">Uncharacterized protein</fullName>
    </submittedName>
</protein>
<proteinExistence type="predicted"/>